<evidence type="ECO:0000259" key="3">
    <source>
        <dbReference type="PROSITE" id="PS51320"/>
    </source>
</evidence>
<comment type="caution">
    <text evidence="4">The sequence shown here is derived from an EMBL/GenBank/DDBJ whole genome shotgun (WGS) entry which is preliminary data.</text>
</comment>
<dbReference type="GO" id="GO:2000022">
    <property type="term" value="P:regulation of jasmonic acid mediated signaling pathway"/>
    <property type="evidence" value="ECO:0007669"/>
    <property type="project" value="UniProtKB-UniRule"/>
</dbReference>
<dbReference type="Pfam" id="PF09425">
    <property type="entry name" value="Jas_motif"/>
    <property type="match status" value="1"/>
</dbReference>
<dbReference type="Proteomes" id="UP001420932">
    <property type="component" value="Unassembled WGS sequence"/>
</dbReference>
<dbReference type="InterPro" id="IPR010399">
    <property type="entry name" value="Tify_dom"/>
</dbReference>
<dbReference type="EMBL" id="JBBNAF010000010">
    <property type="protein sequence ID" value="KAK9108581.1"/>
    <property type="molecule type" value="Genomic_DNA"/>
</dbReference>
<comment type="domain">
    <text evidence="2">The jas domain is required for interaction with COI1.</text>
</comment>
<dbReference type="InterPro" id="IPR018467">
    <property type="entry name" value="CCT_CS"/>
</dbReference>
<gene>
    <name evidence="4" type="ORF">Syun_024592</name>
</gene>
<dbReference type="PANTHER" id="PTHR33077">
    <property type="entry name" value="PROTEIN TIFY 4A-RELATED-RELATED"/>
    <property type="match status" value="1"/>
</dbReference>
<organism evidence="4 5">
    <name type="scientific">Stephania yunnanensis</name>
    <dbReference type="NCBI Taxonomy" id="152371"/>
    <lineage>
        <taxon>Eukaryota</taxon>
        <taxon>Viridiplantae</taxon>
        <taxon>Streptophyta</taxon>
        <taxon>Embryophyta</taxon>
        <taxon>Tracheophyta</taxon>
        <taxon>Spermatophyta</taxon>
        <taxon>Magnoliopsida</taxon>
        <taxon>Ranunculales</taxon>
        <taxon>Menispermaceae</taxon>
        <taxon>Menispermoideae</taxon>
        <taxon>Cissampelideae</taxon>
        <taxon>Stephania</taxon>
    </lineage>
</organism>
<evidence type="ECO:0000313" key="4">
    <source>
        <dbReference type="EMBL" id="KAK9108581.1"/>
    </source>
</evidence>
<keyword evidence="5" id="KW-1185">Reference proteome</keyword>
<comment type="subcellular location">
    <subcellularLocation>
        <location evidence="2">Nucleus</location>
    </subcellularLocation>
</comment>
<dbReference type="SMART" id="SM00979">
    <property type="entry name" value="TIFY"/>
    <property type="match status" value="1"/>
</dbReference>
<accession>A0AAP0NKZ7</accession>
<evidence type="ECO:0000256" key="1">
    <source>
        <dbReference type="ARBA" id="ARBA00008614"/>
    </source>
</evidence>
<reference evidence="4 5" key="1">
    <citation type="submission" date="2024-01" db="EMBL/GenBank/DDBJ databases">
        <title>Genome assemblies of Stephania.</title>
        <authorList>
            <person name="Yang L."/>
        </authorList>
    </citation>
    <scope>NUCLEOTIDE SEQUENCE [LARGE SCALE GENOMIC DNA]</scope>
    <source>
        <strain evidence="4">YNDBR</strain>
        <tissue evidence="4">Leaf</tissue>
    </source>
</reference>
<dbReference type="InterPro" id="IPR040390">
    <property type="entry name" value="TIFY/JAZ"/>
</dbReference>
<name>A0AAP0NKZ7_9MAGN</name>
<sequence>MEREMSCFNKSRYHYEFLEPRTFVRGVRSSSNSESFAGSGDGIGSFRQTNYNGFLQPDRFHENRSTMYSPLYNNPNLRGGGGAAENSNSPGTSTAPLTIFYEGTVSVFNVPSDKAALIIKLAEEGNLEKIVPAVHHHQQQHQPLILDHHHRHYDGFQFYSLLSEELPIARTRSLRRFLERRKERLKPVWPYGPEFKGQCKSQSGAERY</sequence>
<feature type="domain" description="Tify" evidence="3">
    <location>
        <begin position="90"/>
        <end position="124"/>
    </location>
</feature>
<dbReference type="PANTHER" id="PTHR33077:SF5">
    <property type="entry name" value="PROTEIN TIFY 9"/>
    <property type="match status" value="1"/>
</dbReference>
<keyword evidence="2" id="KW-1184">Jasmonic acid signaling pathway</keyword>
<dbReference type="Pfam" id="PF06200">
    <property type="entry name" value="tify"/>
    <property type="match status" value="1"/>
</dbReference>
<comment type="function">
    <text evidence="2">Repressor of jasmonate responses.</text>
</comment>
<dbReference type="GO" id="GO:0005634">
    <property type="term" value="C:nucleus"/>
    <property type="evidence" value="ECO:0007669"/>
    <property type="project" value="UniProtKB-SubCell"/>
</dbReference>
<keyword evidence="2" id="KW-0539">Nucleus</keyword>
<evidence type="ECO:0000256" key="2">
    <source>
        <dbReference type="RuleBase" id="RU369065"/>
    </source>
</evidence>
<dbReference type="GO" id="GO:0031347">
    <property type="term" value="P:regulation of defense response"/>
    <property type="evidence" value="ECO:0007669"/>
    <property type="project" value="UniProtKB-UniRule"/>
</dbReference>
<proteinExistence type="inferred from homology"/>
<dbReference type="PROSITE" id="PS51320">
    <property type="entry name" value="TIFY"/>
    <property type="match status" value="1"/>
</dbReference>
<comment type="similarity">
    <text evidence="1 2">Belongs to the TIFY/JAZ family.</text>
</comment>
<dbReference type="GO" id="GO:0009611">
    <property type="term" value="P:response to wounding"/>
    <property type="evidence" value="ECO:0007669"/>
    <property type="project" value="UniProtKB-UniRule"/>
</dbReference>
<protein>
    <recommendedName>
        <fullName evidence="2">Protein TIFY</fullName>
    </recommendedName>
    <alternativeName>
        <fullName evidence="2">Jasmonate ZIM domain-containing protein</fullName>
    </alternativeName>
</protein>
<evidence type="ECO:0000313" key="5">
    <source>
        <dbReference type="Proteomes" id="UP001420932"/>
    </source>
</evidence>
<dbReference type="AlphaFoldDB" id="A0AAP0NKZ7"/>